<accession>A0A198AS02</accession>
<proteinExistence type="predicted"/>
<dbReference type="PANTHER" id="PTHR35802:SF1">
    <property type="entry name" value="PROTEASE SYNTHASE AND SPORULATION PROTEIN PAI 2"/>
    <property type="match status" value="1"/>
</dbReference>
<dbReference type="PIRSF" id="PIRSF010372">
    <property type="entry name" value="PaiB"/>
    <property type="match status" value="1"/>
</dbReference>
<dbReference type="InterPro" id="IPR007396">
    <property type="entry name" value="TR_PAI2-type"/>
</dbReference>
<dbReference type="PANTHER" id="PTHR35802">
    <property type="entry name" value="PROTEASE SYNTHASE AND SPORULATION PROTEIN PAI 2"/>
    <property type="match status" value="1"/>
</dbReference>
<dbReference type="Proteomes" id="UP000078454">
    <property type="component" value="Unassembled WGS sequence"/>
</dbReference>
<dbReference type="RefSeq" id="WP_068661648.1">
    <property type="nucleotide sequence ID" value="NZ_LYPB01000035.1"/>
</dbReference>
<comment type="caution">
    <text evidence="1">The sequence shown here is derived from an EMBL/GenBank/DDBJ whole genome shotgun (WGS) entry which is preliminary data.</text>
</comment>
<organism evidence="1 2">
    <name type="scientific">Paenibacillus oryzisoli</name>
    <dbReference type="NCBI Taxonomy" id="1850517"/>
    <lineage>
        <taxon>Bacteria</taxon>
        <taxon>Bacillati</taxon>
        <taxon>Bacillota</taxon>
        <taxon>Bacilli</taxon>
        <taxon>Bacillales</taxon>
        <taxon>Paenibacillaceae</taxon>
        <taxon>Paenibacillus</taxon>
    </lineage>
</organism>
<reference evidence="1 2" key="1">
    <citation type="submission" date="2016-05" db="EMBL/GenBank/DDBJ databases">
        <title>Paenibacillus sp. 1ZS3-15 nov., isolated from the rhizosphere soil.</title>
        <authorList>
            <person name="Zhang X.X."/>
            <person name="Zhang J."/>
        </authorList>
    </citation>
    <scope>NUCLEOTIDE SEQUENCE [LARGE SCALE GENOMIC DNA]</scope>
    <source>
        <strain evidence="1 2">1ZS3-15</strain>
    </source>
</reference>
<name>A0A198AS02_9BACL</name>
<evidence type="ECO:0000313" key="1">
    <source>
        <dbReference type="EMBL" id="OAS23870.1"/>
    </source>
</evidence>
<dbReference type="SUPFAM" id="SSF50475">
    <property type="entry name" value="FMN-binding split barrel"/>
    <property type="match status" value="1"/>
</dbReference>
<gene>
    <name evidence="1" type="ORF">A8708_08440</name>
</gene>
<dbReference type="Pfam" id="PF04299">
    <property type="entry name" value="FMN_bind_2"/>
    <property type="match status" value="1"/>
</dbReference>
<sequence length="203" mass="23143">MYIPSPFKIEDLIEIYSLIEAHSFATVVSHHLERPCATHVPLLLHAKEHCLYGHFARSNSQWNDIEGQEVLVIFQGPHCYISPSWYGTQAAVPTWNYTAVHVYGKVELIHDDQEVLGVLRQLTSKYERSDSTYDVDSVDPHFLIGLSHGVQAFRLSMTSIEGKAKLSQNQPIERQERIITELEQKGDLERQIATLMREKLSGS</sequence>
<dbReference type="EMBL" id="LYPB01000035">
    <property type="protein sequence ID" value="OAS23870.1"/>
    <property type="molecule type" value="Genomic_DNA"/>
</dbReference>
<dbReference type="InterPro" id="IPR012349">
    <property type="entry name" value="Split_barrel_FMN-bd"/>
</dbReference>
<evidence type="ECO:0000313" key="2">
    <source>
        <dbReference type="Proteomes" id="UP000078454"/>
    </source>
</evidence>
<dbReference type="AlphaFoldDB" id="A0A198AS02"/>
<keyword evidence="2" id="KW-1185">Reference proteome</keyword>
<dbReference type="STRING" id="1850517.A8708_08440"/>
<protein>
    <submittedName>
        <fullName evidence="1">Transcriptional regulator</fullName>
    </submittedName>
</protein>
<dbReference type="OrthoDB" id="9794948at2"/>
<dbReference type="Gene3D" id="2.30.110.10">
    <property type="entry name" value="Electron Transport, Fmn-binding Protein, Chain A"/>
    <property type="match status" value="1"/>
</dbReference>